<dbReference type="PANTHER" id="PTHR11358">
    <property type="entry name" value="ARGINASE/AGMATINASE"/>
    <property type="match status" value="1"/>
</dbReference>
<dbReference type="PANTHER" id="PTHR11358:SF26">
    <property type="entry name" value="GUANIDINO ACID HYDROLASE, MITOCHONDRIAL"/>
    <property type="match status" value="1"/>
</dbReference>
<dbReference type="InterPro" id="IPR006035">
    <property type="entry name" value="Ureohydrolase"/>
</dbReference>
<dbReference type="HOGENOM" id="CLU_039478_0_1_3"/>
<evidence type="ECO:0000256" key="5">
    <source>
        <dbReference type="SAM" id="MobiDB-lite"/>
    </source>
</evidence>
<evidence type="ECO:0000256" key="3">
    <source>
        <dbReference type="ARBA" id="ARBA00022801"/>
    </source>
</evidence>
<dbReference type="PROSITE" id="PS01053">
    <property type="entry name" value="ARGINASE_1"/>
    <property type="match status" value="1"/>
</dbReference>
<dbReference type="Gene3D" id="3.40.800.10">
    <property type="entry name" value="Ureohydrolase domain"/>
    <property type="match status" value="1"/>
</dbReference>
<evidence type="ECO:0000256" key="4">
    <source>
        <dbReference type="RuleBase" id="RU003684"/>
    </source>
</evidence>
<dbReference type="AlphaFoldDB" id="Q7U6C6"/>
<dbReference type="SUPFAM" id="SSF52768">
    <property type="entry name" value="Arginase/deacetylase"/>
    <property type="match status" value="1"/>
</dbReference>
<dbReference type="InterPro" id="IPR020855">
    <property type="entry name" value="Ureohydrolase_Mn_BS"/>
</dbReference>
<keyword evidence="2" id="KW-0479">Metal-binding</keyword>
<dbReference type="GO" id="GO:0008783">
    <property type="term" value="F:agmatinase activity"/>
    <property type="evidence" value="ECO:0007669"/>
    <property type="project" value="UniProtKB-EC"/>
</dbReference>
<dbReference type="STRING" id="84588.SYNW1412"/>
<protein>
    <submittedName>
        <fullName evidence="6">Agmatine ureohydrolase</fullName>
        <ecNumber evidence="6">3.5.3.11</ecNumber>
    </submittedName>
</protein>
<accession>Q7U6C6</accession>
<proteinExistence type="inferred from homology"/>
<dbReference type="Pfam" id="PF00491">
    <property type="entry name" value="Arginase"/>
    <property type="match status" value="1"/>
</dbReference>
<organism evidence="6 7">
    <name type="scientific">Parasynechococcus marenigrum (strain WH8102)</name>
    <dbReference type="NCBI Taxonomy" id="84588"/>
    <lineage>
        <taxon>Bacteria</taxon>
        <taxon>Bacillati</taxon>
        <taxon>Cyanobacteriota</taxon>
        <taxon>Cyanophyceae</taxon>
        <taxon>Synechococcales</taxon>
        <taxon>Prochlorococcaceae</taxon>
        <taxon>Parasynechococcus</taxon>
        <taxon>Parasynechococcus marenigrum</taxon>
    </lineage>
</organism>
<sequence length="426" mass="46749">MPGPRGFGRFCRLHGGTKARETATTPTPPPMSSPTDPNGAFQRSHPSEGTQALEKERKLPLTGWQQEVDQAKRLGLEAAESIVDRNISTFSRGELPHFAGINTFMKAPYLEDVNQVGNYDVAIVGVPHDCGTTYRPGTRFGPQGIRRISALYTPYNYEMGVDLREQITLCDVGDIFTIPANNEKSFDQISKGIAHVFASGAFPIILGGDHSIGFPTVRGVCRHLGDKKVGIIHFDRHVDTQEIDLDERMHTCPWFHATNMANAPAENLVQLGIGGWQVPREGVKVCHERGTNVLTVTDITEMGLEAAAQYAIERATDGTDCVYISFDIDCIDAGFVPGTGWPEPGGLLPREALKLLELIVRNVPVCGLEIVEVSPPYDISDMTSLMATRVICDAMAHLVVSGQLPRKDKPAWISDVCNMNVDQKWR</sequence>
<keyword evidence="3 4" id="KW-0378">Hydrolase</keyword>
<dbReference type="PRINTS" id="PR00116">
    <property type="entry name" value="ARGINASE"/>
</dbReference>
<dbReference type="InterPro" id="IPR005925">
    <property type="entry name" value="Agmatinase-rel"/>
</dbReference>
<dbReference type="KEGG" id="syw:SYNW1412"/>
<evidence type="ECO:0000256" key="2">
    <source>
        <dbReference type="ARBA" id="ARBA00022723"/>
    </source>
</evidence>
<dbReference type="Proteomes" id="UP000001422">
    <property type="component" value="Chromosome"/>
</dbReference>
<dbReference type="NCBIfam" id="TIGR01230">
    <property type="entry name" value="agmatinase"/>
    <property type="match status" value="1"/>
</dbReference>
<gene>
    <name evidence="6" type="ordered locus">SYNW1412</name>
</gene>
<dbReference type="eggNOG" id="COG0010">
    <property type="taxonomic scope" value="Bacteria"/>
</dbReference>
<dbReference type="CDD" id="cd09990">
    <property type="entry name" value="Agmatinase-like"/>
    <property type="match status" value="1"/>
</dbReference>
<dbReference type="GO" id="GO:0046872">
    <property type="term" value="F:metal ion binding"/>
    <property type="evidence" value="ECO:0007669"/>
    <property type="project" value="UniProtKB-KW"/>
</dbReference>
<dbReference type="EC" id="3.5.3.11" evidence="6"/>
<dbReference type="InterPro" id="IPR023696">
    <property type="entry name" value="Ureohydrolase_dom_sf"/>
</dbReference>
<dbReference type="EMBL" id="BX569692">
    <property type="protein sequence ID" value="CAE07927.1"/>
    <property type="molecule type" value="Genomic_DNA"/>
</dbReference>
<dbReference type="PROSITE" id="PS51409">
    <property type="entry name" value="ARGINASE_2"/>
    <property type="match status" value="1"/>
</dbReference>
<keyword evidence="7" id="KW-1185">Reference proteome</keyword>
<evidence type="ECO:0000313" key="6">
    <source>
        <dbReference type="EMBL" id="CAE07927.1"/>
    </source>
</evidence>
<evidence type="ECO:0000256" key="1">
    <source>
        <dbReference type="ARBA" id="ARBA00009227"/>
    </source>
</evidence>
<name>Q7U6C6_PARMW</name>
<dbReference type="GO" id="GO:0033389">
    <property type="term" value="P:putrescine biosynthetic process from arginine, via agmatine"/>
    <property type="evidence" value="ECO:0007669"/>
    <property type="project" value="TreeGrafter"/>
</dbReference>
<reference evidence="6 7" key="1">
    <citation type="journal article" date="2003" name="Nature">
        <title>The genome of a motile marine Synechococcus.</title>
        <authorList>
            <person name="Palenik B."/>
            <person name="Brahamsha B."/>
            <person name="Larimer F."/>
            <person name="Land M."/>
            <person name="Hauser L."/>
            <person name="Chain P."/>
            <person name="Lamerdin J."/>
            <person name="Regala W."/>
            <person name="Allen E.A."/>
            <person name="McCarren J."/>
            <person name="Paulsen I."/>
            <person name="Dufresne A."/>
            <person name="Partensky F."/>
            <person name="Webb E."/>
            <person name="Waterbury J."/>
        </authorList>
    </citation>
    <scope>NUCLEOTIDE SEQUENCE [LARGE SCALE GENOMIC DNA]</scope>
    <source>
        <strain evidence="6 7">WH8102</strain>
    </source>
</reference>
<evidence type="ECO:0000313" key="7">
    <source>
        <dbReference type="Proteomes" id="UP000001422"/>
    </source>
</evidence>
<feature type="region of interest" description="Disordered" evidence="5">
    <location>
        <begin position="1"/>
        <end position="54"/>
    </location>
</feature>
<comment type="similarity">
    <text evidence="1">Belongs to the arginase family. Agmatinase subfamily.</text>
</comment>